<feature type="compositionally biased region" description="Pro residues" evidence="1">
    <location>
        <begin position="9"/>
        <end position="20"/>
    </location>
</feature>
<dbReference type="AlphaFoldDB" id="A0A0H3HMV4"/>
<dbReference type="EMBL" id="CP002833">
    <property type="protein sequence ID" value="AFI65397.1"/>
    <property type="molecule type" value="Genomic_DNA"/>
</dbReference>
<evidence type="ECO:0000256" key="1">
    <source>
        <dbReference type="SAM" id="MobiDB-lite"/>
    </source>
</evidence>
<feature type="region of interest" description="Disordered" evidence="1">
    <location>
        <begin position="1"/>
        <end position="26"/>
    </location>
</feature>
<name>A0A0H3HMV4_BURP2</name>
<sequence>MRGSAASPPCGPPVRSPPGGPAFARGRVRRKPAGHCGGCGVGVIPSPARRDGVCCVEPGDARPEGKGRAAWFARPMRAGNPGVDGCRNGMTRFDNESFTIRHETFGAPVPGLSDWRCKACDAVEFDPRSALRHAEDGDALVLQAREHTQREIHRMRKKPHPSQVQAARLTGGGHNAFMSAAMPRSRRPWSIC</sequence>
<dbReference type="PATRIC" id="fig|884204.3.peg.804"/>
<reference evidence="2 3" key="1">
    <citation type="journal article" date="2012" name="PLoS ONE">
        <title>Evolution of Burkholderia pseudomallei in recurrent melioidosis.</title>
        <authorList>
            <person name="Hayden H.S."/>
            <person name="Lim R."/>
            <person name="Brittnacher M.J."/>
            <person name="Sims E.H."/>
            <person name="Ramage E.R."/>
            <person name="Fong C."/>
            <person name="Wu Z."/>
            <person name="Crist E."/>
            <person name="Chang J."/>
            <person name="Zhou Y."/>
            <person name="Radey M."/>
            <person name="Rohmer L."/>
            <person name="Haugen E."/>
            <person name="Gillett W."/>
            <person name="Wuthiekanun V."/>
            <person name="Peacock S.J."/>
            <person name="Kaul R."/>
            <person name="Miller S.I."/>
            <person name="Manoil C."/>
            <person name="Jacobs M.A."/>
        </authorList>
    </citation>
    <scope>NUCLEOTIDE SEQUENCE [LARGE SCALE GENOMIC DNA]</scope>
    <source>
        <strain evidence="2 3">1026b</strain>
    </source>
</reference>
<evidence type="ECO:0000313" key="3">
    <source>
        <dbReference type="Proteomes" id="UP000010087"/>
    </source>
</evidence>
<proteinExistence type="predicted"/>
<protein>
    <submittedName>
        <fullName evidence="2">Uncharacterized protein</fullName>
    </submittedName>
</protein>
<dbReference type="Proteomes" id="UP000010087">
    <property type="component" value="Chromosome 1"/>
</dbReference>
<accession>A0A0H3HMV4</accession>
<organism evidence="2 3">
    <name type="scientific">Burkholderia pseudomallei (strain 1026b)</name>
    <dbReference type="NCBI Taxonomy" id="884204"/>
    <lineage>
        <taxon>Bacteria</taxon>
        <taxon>Pseudomonadati</taxon>
        <taxon>Pseudomonadota</taxon>
        <taxon>Betaproteobacteria</taxon>
        <taxon>Burkholderiales</taxon>
        <taxon>Burkholderiaceae</taxon>
        <taxon>Burkholderia</taxon>
        <taxon>pseudomallei group</taxon>
    </lineage>
</organism>
<evidence type="ECO:0000313" key="2">
    <source>
        <dbReference type="EMBL" id="AFI65397.1"/>
    </source>
</evidence>
<dbReference type="KEGG" id="bpz:BP1026B_I0736"/>
<gene>
    <name evidence="2" type="ordered locus">BP1026B_I0736</name>
</gene>